<keyword evidence="17" id="KW-1185">Reference proteome</keyword>
<evidence type="ECO:0000259" key="14">
    <source>
        <dbReference type="Pfam" id="PF00291"/>
    </source>
</evidence>
<evidence type="ECO:0000256" key="12">
    <source>
        <dbReference type="PIRSR" id="PIRSR604450-51"/>
    </source>
</evidence>
<dbReference type="Pfam" id="PF24857">
    <property type="entry name" value="THR4_C"/>
    <property type="match status" value="1"/>
</dbReference>
<reference evidence="16 17" key="1">
    <citation type="submission" date="2016-10" db="EMBL/GenBank/DDBJ databases">
        <title>Draft genome sequence of Coniochaeta ligniaria NRRL30616, a lignocellulolytic fungus for bioabatement of inhibitors in plant biomass hydrolysates.</title>
        <authorList>
            <consortium name="DOE Joint Genome Institute"/>
            <person name="Jimenez D.J."/>
            <person name="Hector R.E."/>
            <person name="Riley R."/>
            <person name="Sun H."/>
            <person name="Grigoriev I.V."/>
            <person name="Van Elsas J.D."/>
            <person name="Nichols N.N."/>
        </authorList>
    </citation>
    <scope>NUCLEOTIDE SEQUENCE [LARGE SCALE GENOMIC DNA]</scope>
    <source>
        <strain evidence="16 17">NRRL 30616</strain>
    </source>
</reference>
<evidence type="ECO:0000313" key="16">
    <source>
        <dbReference type="EMBL" id="OIW27182.1"/>
    </source>
</evidence>
<dbReference type="GO" id="GO:0030170">
    <property type="term" value="F:pyridoxal phosphate binding"/>
    <property type="evidence" value="ECO:0007669"/>
    <property type="project" value="InterPro"/>
</dbReference>
<feature type="modified residue" description="N6-(pyridoxal phosphate)lysine" evidence="12">
    <location>
        <position position="134"/>
    </location>
</feature>
<dbReference type="Gene3D" id="3.40.50.1100">
    <property type="match status" value="2"/>
</dbReference>
<dbReference type="InterPro" id="IPR037158">
    <property type="entry name" value="Thr_synth_N_sf"/>
</dbReference>
<evidence type="ECO:0000256" key="2">
    <source>
        <dbReference type="ARBA" id="ARBA00003648"/>
    </source>
</evidence>
<dbReference type="GO" id="GO:0009088">
    <property type="term" value="P:threonine biosynthetic process"/>
    <property type="evidence" value="ECO:0007669"/>
    <property type="project" value="UniProtKB-UniPathway"/>
</dbReference>
<dbReference type="Pfam" id="PF00291">
    <property type="entry name" value="PALP"/>
    <property type="match status" value="1"/>
</dbReference>
<dbReference type="InterPro" id="IPR000634">
    <property type="entry name" value="Ser/Thr_deHydtase_PyrdxlP-BS"/>
</dbReference>
<keyword evidence="10" id="KW-0456">Lyase</keyword>
<comment type="catalytic activity">
    <reaction evidence="11">
        <text>O-phospho-L-homoserine + H2O = L-threonine + phosphate</text>
        <dbReference type="Rhea" id="RHEA:10840"/>
        <dbReference type="ChEBI" id="CHEBI:15377"/>
        <dbReference type="ChEBI" id="CHEBI:43474"/>
        <dbReference type="ChEBI" id="CHEBI:57590"/>
        <dbReference type="ChEBI" id="CHEBI:57926"/>
        <dbReference type="EC" id="4.2.3.1"/>
    </reaction>
    <physiologicalReaction direction="left-to-right" evidence="11">
        <dbReference type="Rhea" id="RHEA:10841"/>
    </physiologicalReaction>
</comment>
<evidence type="ECO:0000256" key="3">
    <source>
        <dbReference type="ARBA" id="ARBA00004979"/>
    </source>
</evidence>
<feature type="region of interest" description="Disordered" evidence="13">
    <location>
        <begin position="1"/>
        <end position="22"/>
    </location>
</feature>
<evidence type="ECO:0000256" key="5">
    <source>
        <dbReference type="ARBA" id="ARBA00013028"/>
    </source>
</evidence>
<dbReference type="FunFam" id="3.40.50.1100:FF:000046">
    <property type="entry name" value="THR4p Threonine synthase"/>
    <property type="match status" value="1"/>
</dbReference>
<proteinExistence type="inferred from homology"/>
<comment type="similarity">
    <text evidence="4">Belongs to the threonine synthase family.</text>
</comment>
<comment type="function">
    <text evidence="2">Catalyzes the gamma-elimination of phosphate from L-phosphohomoserine and the beta-addition of water to produce L-threonine.</text>
</comment>
<keyword evidence="8" id="KW-0791">Threonine biosynthesis</keyword>
<dbReference type="PANTHER" id="PTHR42690:SF1">
    <property type="entry name" value="THREONINE SYNTHASE-LIKE 2"/>
    <property type="match status" value="1"/>
</dbReference>
<dbReference type="InterPro" id="IPR036052">
    <property type="entry name" value="TrpB-like_PALP_sf"/>
</dbReference>
<evidence type="ECO:0000256" key="11">
    <source>
        <dbReference type="ARBA" id="ARBA00050436"/>
    </source>
</evidence>
<keyword evidence="7" id="KW-0028">Amino-acid biosynthesis</keyword>
<accession>A0A1J7II90</accession>
<evidence type="ECO:0000313" key="17">
    <source>
        <dbReference type="Proteomes" id="UP000182658"/>
    </source>
</evidence>
<dbReference type="InParanoid" id="A0A1J7II90"/>
<dbReference type="InterPro" id="IPR029144">
    <property type="entry name" value="Thr_synth_N"/>
</dbReference>
<dbReference type="UniPathway" id="UPA00050">
    <property type="reaction ID" value="UER00065"/>
</dbReference>
<dbReference type="CDD" id="cd01560">
    <property type="entry name" value="Thr-synth_2"/>
    <property type="match status" value="1"/>
</dbReference>
<dbReference type="Gene3D" id="3.90.1380.10">
    <property type="entry name" value="Threonine synthase, N-terminal domain"/>
    <property type="match status" value="1"/>
</dbReference>
<dbReference type="Pfam" id="PF14821">
    <property type="entry name" value="Thr_synth_N"/>
    <property type="match status" value="1"/>
</dbReference>
<evidence type="ECO:0000256" key="7">
    <source>
        <dbReference type="ARBA" id="ARBA00022605"/>
    </source>
</evidence>
<dbReference type="SUPFAM" id="SSF53686">
    <property type="entry name" value="Tryptophan synthase beta subunit-like PLP-dependent enzymes"/>
    <property type="match status" value="1"/>
</dbReference>
<sequence length="552" mass="61216">MSNRVQANGSSPASQADTTHTASQRYLSTRGDDIGLSFEEVVLKGLASDGGLYIPEEIPSASNWESWKDLSFADLAYEILSLYISPTEIPADDLKTIINKSYSTFRAPDITPLVPLKDNLYLLELFHGPTFAFKDVALQFLGNLFEYFLVRRNEGKTGRDRYHLTVVGATSGDTGSAAIYGLRGKKDVSVFMLHPKGRVSPIQELQMTTVLDKNVHNLAVTGNFDNCQDIVKALFADPDINSTLKLGAVNSINWARILAQIVYYFHSYFSLAKRSDSFKLGDKVRFVVPTGNFGDILAGYFAFRMGLPIDRLVIATNENDILDRFWKTGRYEKQPAHGKEAEGGLAVDGVKAHEDGVKETLSPAMDILVSSNFERLLWFLAYQFASTAGMDDEWNKKQAGQEVASWLKDLKTKGGFGPVYKDVLETARKNFESERVSDEQTLETIKKFHRDVGYVLDPHSAVGVEAALRSAARAGSVPHIALSTAHPAKFAGAVDVALKDEEGFDFEKKVLPAEFVGLDKKEKRVSEAPNDWKAVRELVKAQVEEELRAEHN</sequence>
<comment type="cofactor">
    <cofactor evidence="1 12">
        <name>pyridoxal 5'-phosphate</name>
        <dbReference type="ChEBI" id="CHEBI:597326"/>
    </cofactor>
</comment>
<protein>
    <recommendedName>
        <fullName evidence="6">Threonine synthase</fullName>
        <ecNumber evidence="5">4.2.3.1</ecNumber>
    </recommendedName>
</protein>
<dbReference type="FunFam" id="3.90.1380.10:FF:000003">
    <property type="entry name" value="THR4p Threonine synthase"/>
    <property type="match status" value="1"/>
</dbReference>
<evidence type="ECO:0000259" key="15">
    <source>
        <dbReference type="Pfam" id="PF14821"/>
    </source>
</evidence>
<evidence type="ECO:0000256" key="1">
    <source>
        <dbReference type="ARBA" id="ARBA00001933"/>
    </source>
</evidence>
<evidence type="ECO:0000256" key="6">
    <source>
        <dbReference type="ARBA" id="ARBA00018679"/>
    </source>
</evidence>
<dbReference type="InterPro" id="IPR001926">
    <property type="entry name" value="TrpB-like_PALP"/>
</dbReference>
<dbReference type="AlphaFoldDB" id="A0A1J7II90"/>
<dbReference type="InterPro" id="IPR051166">
    <property type="entry name" value="Threonine_Synthase"/>
</dbReference>
<dbReference type="PROSITE" id="PS00165">
    <property type="entry name" value="DEHYDRATASE_SER_THR"/>
    <property type="match status" value="1"/>
</dbReference>
<dbReference type="STRING" id="1408157.A0A1J7II90"/>
<dbReference type="GO" id="GO:0004795">
    <property type="term" value="F:threonine synthase activity"/>
    <property type="evidence" value="ECO:0007669"/>
    <property type="project" value="UniProtKB-EC"/>
</dbReference>
<organism evidence="16 17">
    <name type="scientific">Coniochaeta ligniaria NRRL 30616</name>
    <dbReference type="NCBI Taxonomy" id="1408157"/>
    <lineage>
        <taxon>Eukaryota</taxon>
        <taxon>Fungi</taxon>
        <taxon>Dikarya</taxon>
        <taxon>Ascomycota</taxon>
        <taxon>Pezizomycotina</taxon>
        <taxon>Sordariomycetes</taxon>
        <taxon>Sordariomycetidae</taxon>
        <taxon>Coniochaetales</taxon>
        <taxon>Coniochaetaceae</taxon>
        <taxon>Coniochaeta</taxon>
    </lineage>
</organism>
<evidence type="ECO:0000256" key="10">
    <source>
        <dbReference type="ARBA" id="ARBA00023239"/>
    </source>
</evidence>
<dbReference type="NCBIfam" id="TIGR00260">
    <property type="entry name" value="thrC"/>
    <property type="match status" value="1"/>
</dbReference>
<dbReference type="Proteomes" id="UP000182658">
    <property type="component" value="Unassembled WGS sequence"/>
</dbReference>
<dbReference type="EC" id="4.2.3.1" evidence="5"/>
<dbReference type="PANTHER" id="PTHR42690">
    <property type="entry name" value="THREONINE SYNTHASE FAMILY MEMBER"/>
    <property type="match status" value="1"/>
</dbReference>
<feature type="domain" description="Threonine synthase N-terminal" evidence="15">
    <location>
        <begin position="25"/>
        <end position="102"/>
    </location>
</feature>
<dbReference type="OrthoDB" id="5203861at2759"/>
<dbReference type="FunCoup" id="A0A1J7II90">
    <property type="interactions" value="257"/>
</dbReference>
<evidence type="ECO:0000256" key="4">
    <source>
        <dbReference type="ARBA" id="ARBA00005517"/>
    </source>
</evidence>
<gene>
    <name evidence="16" type="ORF">CONLIGDRAFT_645478</name>
</gene>
<evidence type="ECO:0000256" key="9">
    <source>
        <dbReference type="ARBA" id="ARBA00022898"/>
    </source>
</evidence>
<evidence type="ECO:0000256" key="13">
    <source>
        <dbReference type="SAM" id="MobiDB-lite"/>
    </source>
</evidence>
<keyword evidence="9 12" id="KW-0663">Pyridoxal phosphate</keyword>
<feature type="domain" description="Tryptophan synthase beta chain-like PALP" evidence="14">
    <location>
        <begin position="111"/>
        <end position="343"/>
    </location>
</feature>
<comment type="pathway">
    <text evidence="3">Amino-acid biosynthesis; L-threonine biosynthesis; L-threonine from L-aspartate: step 5/5.</text>
</comment>
<evidence type="ECO:0000256" key="8">
    <source>
        <dbReference type="ARBA" id="ARBA00022697"/>
    </source>
</evidence>
<dbReference type="InterPro" id="IPR004450">
    <property type="entry name" value="Thr_synthase-like"/>
</dbReference>
<name>A0A1J7II90_9PEZI</name>
<dbReference type="EMBL" id="KV875099">
    <property type="protein sequence ID" value="OIW27182.1"/>
    <property type="molecule type" value="Genomic_DNA"/>
</dbReference>